<dbReference type="GO" id="GO:0000122">
    <property type="term" value="P:negative regulation of transcription by RNA polymerase II"/>
    <property type="evidence" value="ECO:0007669"/>
    <property type="project" value="UniProtKB-ARBA"/>
</dbReference>
<dbReference type="STRING" id="97359.A0A550BXZ0"/>
<dbReference type="SMART" id="SM00355">
    <property type="entry name" value="ZnF_C2H2"/>
    <property type="match status" value="2"/>
</dbReference>
<dbReference type="OrthoDB" id="6365676at2759"/>
<proteinExistence type="predicted"/>
<evidence type="ECO:0000256" key="7">
    <source>
        <dbReference type="ARBA" id="ARBA00023242"/>
    </source>
</evidence>
<evidence type="ECO:0000256" key="9">
    <source>
        <dbReference type="SAM" id="MobiDB-lite"/>
    </source>
</evidence>
<dbReference type="GO" id="GO:0008270">
    <property type="term" value="F:zinc ion binding"/>
    <property type="evidence" value="ECO:0007669"/>
    <property type="project" value="UniProtKB-KW"/>
</dbReference>
<keyword evidence="2" id="KW-0678">Repressor</keyword>
<evidence type="ECO:0000256" key="6">
    <source>
        <dbReference type="ARBA" id="ARBA00022833"/>
    </source>
</evidence>
<dbReference type="AlphaFoldDB" id="A0A550BXZ0"/>
<dbReference type="GO" id="GO:0005667">
    <property type="term" value="C:transcription regulator complex"/>
    <property type="evidence" value="ECO:0007669"/>
    <property type="project" value="TreeGrafter"/>
</dbReference>
<gene>
    <name evidence="11" type="ORF">BD626DRAFT_213138</name>
</gene>
<feature type="compositionally biased region" description="Polar residues" evidence="9">
    <location>
        <begin position="173"/>
        <end position="191"/>
    </location>
</feature>
<evidence type="ECO:0000259" key="10">
    <source>
        <dbReference type="PROSITE" id="PS50157"/>
    </source>
</evidence>
<comment type="caution">
    <text evidence="11">The sequence shown here is derived from an EMBL/GenBank/DDBJ whole genome shotgun (WGS) entry which is preliminary data.</text>
</comment>
<organism evidence="11 12">
    <name type="scientific">Schizophyllum amplum</name>
    <dbReference type="NCBI Taxonomy" id="97359"/>
    <lineage>
        <taxon>Eukaryota</taxon>
        <taxon>Fungi</taxon>
        <taxon>Dikarya</taxon>
        <taxon>Basidiomycota</taxon>
        <taxon>Agaricomycotina</taxon>
        <taxon>Agaricomycetes</taxon>
        <taxon>Agaricomycetidae</taxon>
        <taxon>Agaricales</taxon>
        <taxon>Schizophyllaceae</taxon>
        <taxon>Schizophyllum</taxon>
    </lineage>
</organism>
<dbReference type="GO" id="GO:0031519">
    <property type="term" value="C:PcG protein complex"/>
    <property type="evidence" value="ECO:0007669"/>
    <property type="project" value="TreeGrafter"/>
</dbReference>
<feature type="region of interest" description="Disordered" evidence="9">
    <location>
        <begin position="120"/>
        <end position="192"/>
    </location>
</feature>
<dbReference type="EMBL" id="VDMD01000048">
    <property type="protein sequence ID" value="TRM57409.1"/>
    <property type="molecule type" value="Genomic_DNA"/>
</dbReference>
<dbReference type="PROSITE" id="PS00028">
    <property type="entry name" value="ZINC_FINGER_C2H2_1"/>
    <property type="match status" value="2"/>
</dbReference>
<feature type="compositionally biased region" description="Pro residues" evidence="9">
    <location>
        <begin position="135"/>
        <end position="147"/>
    </location>
</feature>
<feature type="compositionally biased region" description="Low complexity" evidence="9">
    <location>
        <begin position="148"/>
        <end position="172"/>
    </location>
</feature>
<keyword evidence="3" id="KW-0479">Metal-binding</keyword>
<accession>A0A550BXZ0</accession>
<evidence type="ECO:0000256" key="5">
    <source>
        <dbReference type="ARBA" id="ARBA00022771"/>
    </source>
</evidence>
<feature type="compositionally biased region" description="Low complexity" evidence="9">
    <location>
        <begin position="309"/>
        <end position="335"/>
    </location>
</feature>
<evidence type="ECO:0000313" key="12">
    <source>
        <dbReference type="Proteomes" id="UP000320762"/>
    </source>
</evidence>
<keyword evidence="4" id="KW-0677">Repeat</keyword>
<dbReference type="InterPro" id="IPR013087">
    <property type="entry name" value="Znf_C2H2_type"/>
</dbReference>
<comment type="subcellular location">
    <subcellularLocation>
        <location evidence="1">Nucleus</location>
    </subcellularLocation>
</comment>
<dbReference type="GO" id="GO:0000981">
    <property type="term" value="F:DNA-binding transcription factor activity, RNA polymerase II-specific"/>
    <property type="evidence" value="ECO:0007669"/>
    <property type="project" value="TreeGrafter"/>
</dbReference>
<dbReference type="PROSITE" id="PS50157">
    <property type="entry name" value="ZINC_FINGER_C2H2_2"/>
    <property type="match status" value="1"/>
</dbReference>
<dbReference type="FunFam" id="3.30.160.60:FF:001382">
    <property type="entry name" value="Transcriptional repressor"/>
    <property type="match status" value="1"/>
</dbReference>
<name>A0A550BXZ0_9AGAR</name>
<evidence type="ECO:0000256" key="1">
    <source>
        <dbReference type="ARBA" id="ARBA00004123"/>
    </source>
</evidence>
<evidence type="ECO:0000256" key="3">
    <source>
        <dbReference type="ARBA" id="ARBA00022723"/>
    </source>
</evidence>
<keyword evidence="6" id="KW-0862">Zinc</keyword>
<dbReference type="SUPFAM" id="SSF57667">
    <property type="entry name" value="beta-beta-alpha zinc fingers"/>
    <property type="match status" value="1"/>
</dbReference>
<reference evidence="11 12" key="1">
    <citation type="journal article" date="2019" name="New Phytol.">
        <title>Comparative genomics reveals unique wood-decay strategies and fruiting body development in the Schizophyllaceae.</title>
        <authorList>
            <person name="Almasi E."/>
            <person name="Sahu N."/>
            <person name="Krizsan K."/>
            <person name="Balint B."/>
            <person name="Kovacs G.M."/>
            <person name="Kiss B."/>
            <person name="Cseklye J."/>
            <person name="Drula E."/>
            <person name="Henrissat B."/>
            <person name="Nagy I."/>
            <person name="Chovatia M."/>
            <person name="Adam C."/>
            <person name="LaButti K."/>
            <person name="Lipzen A."/>
            <person name="Riley R."/>
            <person name="Grigoriev I.V."/>
            <person name="Nagy L.G."/>
        </authorList>
    </citation>
    <scope>NUCLEOTIDE SEQUENCE [LARGE SCALE GENOMIC DNA]</scope>
    <source>
        <strain evidence="11 12">NL-1724</strain>
    </source>
</reference>
<evidence type="ECO:0000256" key="4">
    <source>
        <dbReference type="ARBA" id="ARBA00022737"/>
    </source>
</evidence>
<keyword evidence="7" id="KW-0539">Nucleus</keyword>
<feature type="domain" description="C2H2-type" evidence="10">
    <location>
        <begin position="44"/>
        <end position="71"/>
    </location>
</feature>
<dbReference type="InterPro" id="IPR036236">
    <property type="entry name" value="Znf_C2H2_sf"/>
</dbReference>
<evidence type="ECO:0000256" key="2">
    <source>
        <dbReference type="ARBA" id="ARBA00022491"/>
    </source>
</evidence>
<dbReference type="PANTHER" id="PTHR14003:SF19">
    <property type="entry name" value="YY2 TRANSCRIPTION FACTOR"/>
    <property type="match status" value="1"/>
</dbReference>
<dbReference type="Gene3D" id="3.30.160.60">
    <property type="entry name" value="Classic Zinc Finger"/>
    <property type="match status" value="2"/>
</dbReference>
<feature type="compositionally biased region" description="Low complexity" evidence="9">
    <location>
        <begin position="11"/>
        <end position="28"/>
    </location>
</feature>
<dbReference type="Pfam" id="PF00096">
    <property type="entry name" value="zf-C2H2"/>
    <property type="match status" value="2"/>
</dbReference>
<evidence type="ECO:0000256" key="8">
    <source>
        <dbReference type="PROSITE-ProRule" id="PRU00042"/>
    </source>
</evidence>
<feature type="region of interest" description="Disordered" evidence="9">
    <location>
        <begin position="1"/>
        <end position="28"/>
    </location>
</feature>
<dbReference type="Proteomes" id="UP000320762">
    <property type="component" value="Unassembled WGS sequence"/>
</dbReference>
<dbReference type="GO" id="GO:0000978">
    <property type="term" value="F:RNA polymerase II cis-regulatory region sequence-specific DNA binding"/>
    <property type="evidence" value="ECO:0007669"/>
    <property type="project" value="TreeGrafter"/>
</dbReference>
<protein>
    <recommendedName>
        <fullName evidence="10">C2H2-type domain-containing protein</fullName>
    </recommendedName>
</protein>
<evidence type="ECO:0000313" key="11">
    <source>
        <dbReference type="EMBL" id="TRM57409.1"/>
    </source>
</evidence>
<feature type="compositionally biased region" description="Polar residues" evidence="9">
    <location>
        <begin position="280"/>
        <end position="291"/>
    </location>
</feature>
<dbReference type="PANTHER" id="PTHR14003">
    <property type="entry name" value="TRANSCRIPTIONAL REPRESSOR PROTEIN YY"/>
    <property type="match status" value="1"/>
</dbReference>
<feature type="region of interest" description="Disordered" evidence="9">
    <location>
        <begin position="244"/>
        <end position="339"/>
    </location>
</feature>
<sequence length="481" mass="52069">MPRAEAKSGGASSATPYPAPSTSASAAASHTAISDASAAAKRKHVCPTCDRGFTTSGHLARHSRVHTGERNHRCPFPGCETRCSRQDNLQQHYRIHLSPGSRRVSGRALKLKRASQLTQTLATSPLVCQPAATRSPPPPPNTPPPLEQAPLAALAAAAASPAAASPTDSSSSGVLNASRSNTSSPEVSYSPPQYVALGTSQSYGYRSAYHDSPSQYGYVPTVSHHSYESFVDDYDGRYVRQPTYEATPVRQPYEPRPTYDDGSSWGSRASPIYDGRAPSALNTYAPTPSRHSISHIAPSYKTEPRRESLSSISTMSAPSPTASSESADSAPTTPSFPYHDGSAIVAQSLAAGGNYAKPIDQPVADYQKPAYAYSVPSSVVYDQPPPYIADPRAQLVLPPLDELSTRPQYQPRAAYQPRVEYLSSQREQYVQPMDRVTYDAREEYAQHYQAQVRPAYHEPYDMPWKPSEGAMRGRMVGAHAR</sequence>
<keyword evidence="12" id="KW-1185">Reference proteome</keyword>
<keyword evidence="5 8" id="KW-0863">Zinc-finger</keyword>
<dbReference type="GO" id="GO:0060258">
    <property type="term" value="P:negative regulation of filamentous growth"/>
    <property type="evidence" value="ECO:0007669"/>
    <property type="project" value="UniProtKB-ARBA"/>
</dbReference>
<dbReference type="GO" id="GO:0000785">
    <property type="term" value="C:chromatin"/>
    <property type="evidence" value="ECO:0007669"/>
    <property type="project" value="TreeGrafter"/>
</dbReference>